<dbReference type="GO" id="GO:0045505">
    <property type="term" value="F:dynein intermediate chain binding"/>
    <property type="evidence" value="ECO:0007669"/>
    <property type="project" value="InterPro"/>
</dbReference>
<dbReference type="GO" id="GO:0007018">
    <property type="term" value="P:microtubule-based movement"/>
    <property type="evidence" value="ECO:0007669"/>
    <property type="project" value="InterPro"/>
</dbReference>
<dbReference type="RefSeq" id="XP_037878982.1">
    <property type="nucleotide sequence ID" value="XM_038023128.1"/>
</dbReference>
<dbReference type="Pfam" id="PF08385">
    <property type="entry name" value="DHC_N1"/>
    <property type="match status" value="1"/>
</dbReference>
<dbReference type="AlphaFoldDB" id="U6KFG8"/>
<organism evidence="2 3">
    <name type="scientific">Eimeria mitis</name>
    <dbReference type="NCBI Taxonomy" id="44415"/>
    <lineage>
        <taxon>Eukaryota</taxon>
        <taxon>Sar</taxon>
        <taxon>Alveolata</taxon>
        <taxon>Apicomplexa</taxon>
        <taxon>Conoidasida</taxon>
        <taxon>Coccidia</taxon>
        <taxon>Eucoccidiorida</taxon>
        <taxon>Eimeriorina</taxon>
        <taxon>Eimeriidae</taxon>
        <taxon>Eimeria</taxon>
    </lineage>
</organism>
<protein>
    <recommendedName>
        <fullName evidence="1">Dynein heavy chain tail domain-containing protein</fullName>
    </recommendedName>
</protein>
<evidence type="ECO:0000259" key="1">
    <source>
        <dbReference type="Pfam" id="PF08385"/>
    </source>
</evidence>
<dbReference type="InterPro" id="IPR026983">
    <property type="entry name" value="DHC"/>
</dbReference>
<feature type="domain" description="Dynein heavy chain tail" evidence="1">
    <location>
        <begin position="1"/>
        <end position="86"/>
    </location>
</feature>
<dbReference type="GO" id="GO:0030286">
    <property type="term" value="C:dynein complex"/>
    <property type="evidence" value="ECO:0007669"/>
    <property type="project" value="InterPro"/>
</dbReference>
<evidence type="ECO:0000313" key="2">
    <source>
        <dbReference type="EMBL" id="CDJ36694.1"/>
    </source>
</evidence>
<dbReference type="OrthoDB" id="64868at2759"/>
<name>U6KFG8_9EIME</name>
<accession>U6KFG8</accession>
<evidence type="ECO:0000313" key="3">
    <source>
        <dbReference type="Proteomes" id="UP000030744"/>
    </source>
</evidence>
<reference evidence="2" key="1">
    <citation type="submission" date="2013-10" db="EMBL/GenBank/DDBJ databases">
        <title>Genomic analysis of the causative agents of coccidiosis in chickens.</title>
        <authorList>
            <person name="Reid A.J."/>
            <person name="Blake D."/>
            <person name="Billington K."/>
            <person name="Browne H."/>
            <person name="Dunn M."/>
            <person name="Hung S."/>
            <person name="Kawahara F."/>
            <person name="Miranda-Saavedra D."/>
            <person name="Mourier T."/>
            <person name="Nagra H."/>
            <person name="Otto T.D."/>
            <person name="Rawlings N."/>
            <person name="Sanchez A."/>
            <person name="Sanders M."/>
            <person name="Subramaniam C."/>
            <person name="Tay Y."/>
            <person name="Dear P."/>
            <person name="Doerig C."/>
            <person name="Gruber A."/>
            <person name="Parkinson J."/>
            <person name="Shirley M."/>
            <person name="Wan K.L."/>
            <person name="Berriman M."/>
            <person name="Tomley F."/>
            <person name="Pain A."/>
        </authorList>
    </citation>
    <scope>NUCLEOTIDE SEQUENCE [LARGE SCALE GENOMIC DNA]</scope>
    <source>
        <strain evidence="2">Houghton</strain>
    </source>
</reference>
<dbReference type="PANTHER" id="PTHR22878:SF68">
    <property type="entry name" value="DYNEIN HEAVY CHAIN 6, AXONEMAL-LIKE"/>
    <property type="match status" value="1"/>
</dbReference>
<dbReference type="PANTHER" id="PTHR22878">
    <property type="entry name" value="DYNEIN HEAVY CHAIN 6, AXONEMAL-LIKE-RELATED"/>
    <property type="match status" value="1"/>
</dbReference>
<dbReference type="VEuPathDB" id="ToxoDB:EMH_0093770"/>
<dbReference type="InterPro" id="IPR013594">
    <property type="entry name" value="Dynein_heavy_tail"/>
</dbReference>
<sequence>MQEARHLDQLGLREAPAAVVNVALHKERFCQHQVLLEGLVDKLNSTLSSIIPAHNSLLSRQIAELHRAVHPGLTTLNWTSLGLEDFVSSCLKSLTIFKATCEQVFKNVEIIEQIVKEIENAQLVRDLNWESFEPFAIQDFYEYIEEHRARVVEGLQGRYESITSYLKKIEELLEGRMTGSSEAMASYYHYWERRIFNAIATMLIRGAFPSSSFQGVTRQQQFSLLSTMRLPEYRRSSVAPLQRIKPSKGHSR</sequence>
<gene>
    <name evidence="2" type="ORF">EMH_0093770</name>
</gene>
<proteinExistence type="predicted"/>
<reference evidence="2" key="2">
    <citation type="submission" date="2013-10" db="EMBL/GenBank/DDBJ databases">
        <authorList>
            <person name="Aslett M."/>
        </authorList>
    </citation>
    <scope>NUCLEOTIDE SEQUENCE [LARGE SCALE GENOMIC DNA]</scope>
    <source>
        <strain evidence="2">Houghton</strain>
    </source>
</reference>
<dbReference type="GeneID" id="60404612"/>
<dbReference type="EMBL" id="HG736585">
    <property type="protein sequence ID" value="CDJ36694.1"/>
    <property type="molecule type" value="Genomic_DNA"/>
</dbReference>
<dbReference type="GO" id="GO:0051959">
    <property type="term" value="F:dynein light intermediate chain binding"/>
    <property type="evidence" value="ECO:0007669"/>
    <property type="project" value="InterPro"/>
</dbReference>
<keyword evidence="3" id="KW-1185">Reference proteome</keyword>
<dbReference type="Proteomes" id="UP000030744">
    <property type="component" value="Unassembled WGS sequence"/>
</dbReference>